<sequence length="170" mass="19375">MITPSEPLVLTELPKRKNVKKSGHAGAFTWPERFFVREAIPPLWENTPFFAATLRVRDTDEALEDPVDEDLIHSLKTEENWAPDTYRIESFLDIFQGATLRKLQNGEETVPTDAVALLIDGNNIKGQPRFRSFLGGLSAGGLLNELTKKRYLEDEDVTDEKFIEAERRLM</sequence>
<gene>
    <name evidence="1" type="ORF">ColLi_10878</name>
</gene>
<dbReference type="Proteomes" id="UP001055172">
    <property type="component" value="Unassembled WGS sequence"/>
</dbReference>
<dbReference type="AlphaFoldDB" id="A0AA37GVJ4"/>
<reference evidence="1 2" key="1">
    <citation type="submission" date="2021-07" db="EMBL/GenBank/DDBJ databases">
        <title>Genome data of Colletotrichum spaethianum.</title>
        <authorList>
            <person name="Utami Y.D."/>
            <person name="Hiruma K."/>
        </authorList>
    </citation>
    <scope>NUCLEOTIDE SEQUENCE [LARGE SCALE GENOMIC DNA]</scope>
    <source>
        <strain evidence="1 2">MAFF 242679</strain>
    </source>
</reference>
<protein>
    <submittedName>
        <fullName evidence="1">Uncharacterized protein</fullName>
    </submittedName>
</protein>
<comment type="caution">
    <text evidence="1">The sequence shown here is derived from an EMBL/GenBank/DDBJ whole genome shotgun (WGS) entry which is preliminary data.</text>
</comment>
<dbReference type="EMBL" id="BPPX01000029">
    <property type="protein sequence ID" value="GJC88040.1"/>
    <property type="molecule type" value="Genomic_DNA"/>
</dbReference>
<accession>A0AA37GVJ4</accession>
<evidence type="ECO:0000313" key="2">
    <source>
        <dbReference type="Proteomes" id="UP001055172"/>
    </source>
</evidence>
<name>A0AA37GVJ4_9PEZI</name>
<keyword evidence="2" id="KW-1185">Reference proteome</keyword>
<proteinExistence type="predicted"/>
<organism evidence="1 2">
    <name type="scientific">Colletotrichum liriopes</name>
    <dbReference type="NCBI Taxonomy" id="708192"/>
    <lineage>
        <taxon>Eukaryota</taxon>
        <taxon>Fungi</taxon>
        <taxon>Dikarya</taxon>
        <taxon>Ascomycota</taxon>
        <taxon>Pezizomycotina</taxon>
        <taxon>Sordariomycetes</taxon>
        <taxon>Hypocreomycetidae</taxon>
        <taxon>Glomerellales</taxon>
        <taxon>Glomerellaceae</taxon>
        <taxon>Colletotrichum</taxon>
        <taxon>Colletotrichum spaethianum species complex</taxon>
    </lineage>
</organism>
<evidence type="ECO:0000313" key="1">
    <source>
        <dbReference type="EMBL" id="GJC88040.1"/>
    </source>
</evidence>